<keyword evidence="2" id="KW-1185">Reference proteome</keyword>
<gene>
    <name evidence="1" type="ordered locus">Asuc_2102</name>
</gene>
<evidence type="ECO:0000313" key="2">
    <source>
        <dbReference type="Proteomes" id="UP000001114"/>
    </source>
</evidence>
<name>A6VR49_ACTSZ</name>
<dbReference type="Gene3D" id="1.10.3210.10">
    <property type="entry name" value="Hypothetical protein af1432"/>
    <property type="match status" value="1"/>
</dbReference>
<dbReference type="AlphaFoldDB" id="A6VR49"/>
<reference evidence="2" key="1">
    <citation type="journal article" date="2010" name="BMC Genomics">
        <title>A genomic perspective on the potential of Actinobacillus succinogenes for industrial succinate production.</title>
        <authorList>
            <person name="McKinlay J.B."/>
            <person name="Laivenieks M."/>
            <person name="Schindler B.D."/>
            <person name="McKinlay A.A."/>
            <person name="Siddaramappa S."/>
            <person name="Challacombe J.F."/>
            <person name="Lowry S.R."/>
            <person name="Clum A."/>
            <person name="Lapidus A.L."/>
            <person name="Burkhart K.B."/>
            <person name="Harkins V."/>
            <person name="Vieille C."/>
        </authorList>
    </citation>
    <scope>NUCLEOTIDE SEQUENCE [LARGE SCALE GENOMIC DNA]</scope>
    <source>
        <strain evidence="2">ATCC 55618 / DSM 22257 / CCUG 43843 / 130Z</strain>
    </source>
</reference>
<accession>A6VR49</accession>
<protein>
    <recommendedName>
        <fullName evidence="3">HD domain-containing protein</fullName>
    </recommendedName>
</protein>
<proteinExistence type="predicted"/>
<evidence type="ECO:0000313" key="1">
    <source>
        <dbReference type="EMBL" id="ABR75446.1"/>
    </source>
</evidence>
<dbReference type="InterPro" id="IPR003607">
    <property type="entry name" value="HD/PDEase_dom"/>
</dbReference>
<dbReference type="HOGENOM" id="CLU_112023_0_0_6"/>
<dbReference type="eggNOG" id="COG1418">
    <property type="taxonomic scope" value="Bacteria"/>
</dbReference>
<dbReference type="SUPFAM" id="SSF109604">
    <property type="entry name" value="HD-domain/PDEase-like"/>
    <property type="match status" value="1"/>
</dbReference>
<dbReference type="EMBL" id="CP000746">
    <property type="protein sequence ID" value="ABR75446.1"/>
    <property type="molecule type" value="Genomic_DNA"/>
</dbReference>
<dbReference type="STRING" id="339671.Asuc_2102"/>
<evidence type="ECO:0008006" key="3">
    <source>
        <dbReference type="Google" id="ProtNLM"/>
    </source>
</evidence>
<organism evidence="1 2">
    <name type="scientific">Actinobacillus succinogenes (strain ATCC 55618 / DSM 22257 / CCUG 43843 / 130Z)</name>
    <dbReference type="NCBI Taxonomy" id="339671"/>
    <lineage>
        <taxon>Bacteria</taxon>
        <taxon>Pseudomonadati</taxon>
        <taxon>Pseudomonadota</taxon>
        <taxon>Gammaproteobacteria</taxon>
        <taxon>Pasteurellales</taxon>
        <taxon>Pasteurellaceae</taxon>
        <taxon>Actinobacillus</taxon>
    </lineage>
</organism>
<sequence>MIRCRYESYSVPKRLTEYRLQGQSHCAHVLLYSVILGERLQLNEAQRDTLCTVAVFHDSQRQDDSYDTGHGGRAAVYYRRYCETHELFVDDTAVALMKYHDRNDDFGIAGIEKYLPNTAEATFLYQIFKDADGLDRFRLGEQYFDPRYLRTDAARELTEFARALVAESETVLATD</sequence>
<dbReference type="Proteomes" id="UP000001114">
    <property type="component" value="Chromosome"/>
</dbReference>
<dbReference type="KEGG" id="asu:Asuc_2102"/>
<dbReference type="CDD" id="cd00077">
    <property type="entry name" value="HDc"/>
    <property type="match status" value="1"/>
</dbReference>